<dbReference type="GO" id="GO:0043130">
    <property type="term" value="F:ubiquitin binding"/>
    <property type="evidence" value="ECO:0007669"/>
    <property type="project" value="TreeGrafter"/>
</dbReference>
<dbReference type="CDD" id="cd11685">
    <property type="entry name" value="UEV_TSG101-like"/>
    <property type="match status" value="1"/>
</dbReference>
<evidence type="ECO:0000256" key="1">
    <source>
        <dbReference type="SAM" id="MobiDB-lite"/>
    </source>
</evidence>
<dbReference type="GO" id="GO:0015031">
    <property type="term" value="P:protein transport"/>
    <property type="evidence" value="ECO:0007669"/>
    <property type="project" value="InterPro"/>
</dbReference>
<comment type="caution">
    <text evidence="3">The sequence shown here is derived from an EMBL/GenBank/DDBJ whole genome shotgun (WGS) entry which is preliminary data.</text>
</comment>
<protein>
    <recommendedName>
        <fullName evidence="2">UEV domain-containing protein</fullName>
    </recommendedName>
</protein>
<dbReference type="InterPro" id="IPR016135">
    <property type="entry name" value="UBQ-conjugating_enzyme/RWD"/>
</dbReference>
<dbReference type="SUPFAM" id="SSF54495">
    <property type="entry name" value="UBC-like"/>
    <property type="match status" value="1"/>
</dbReference>
<evidence type="ECO:0000313" key="3">
    <source>
        <dbReference type="EMBL" id="KAJ8390926.1"/>
    </source>
</evidence>
<dbReference type="GO" id="GO:0008333">
    <property type="term" value="P:endosome to lysosome transport"/>
    <property type="evidence" value="ECO:0007669"/>
    <property type="project" value="TreeGrafter"/>
</dbReference>
<dbReference type="Proteomes" id="UP001221898">
    <property type="component" value="Unassembled WGS sequence"/>
</dbReference>
<feature type="compositionally biased region" description="Polar residues" evidence="1">
    <location>
        <begin position="78"/>
        <end position="88"/>
    </location>
</feature>
<keyword evidence="4" id="KW-1185">Reference proteome</keyword>
<evidence type="ECO:0000313" key="4">
    <source>
        <dbReference type="Proteomes" id="UP001221898"/>
    </source>
</evidence>
<sequence>MLIKKGKHIDPNGKIYLPYLHEWKHPQSDLYGLIQVMIVVFGEEPPVFSCPTTQNLYLAVASPRFPKCRDAASPVVDTESSTKGQQDSVEPAVSDNDQTEMVPDECGSWPILYTPSAVSAPEQLSASLASLTVSPVSEESALLRQKMELEIAVLQKKKSFGDSRGILLH</sequence>
<gene>
    <name evidence="3" type="ORF">AAFF_G00098460</name>
</gene>
<dbReference type="PANTHER" id="PTHR23306">
    <property type="entry name" value="TUMOR SUSCEPTIBILITY GENE 101 PROTEIN-RELATED"/>
    <property type="match status" value="1"/>
</dbReference>
<dbReference type="Gene3D" id="3.10.110.10">
    <property type="entry name" value="Ubiquitin Conjugating Enzyme"/>
    <property type="match status" value="1"/>
</dbReference>
<name>A0AAD7WBE2_9TELE</name>
<dbReference type="EMBL" id="JAINUG010000164">
    <property type="protein sequence ID" value="KAJ8390926.1"/>
    <property type="molecule type" value="Genomic_DNA"/>
</dbReference>
<dbReference type="AlphaFoldDB" id="A0AAD7WBE2"/>
<feature type="domain" description="UEV" evidence="2">
    <location>
        <begin position="1"/>
        <end position="51"/>
    </location>
</feature>
<reference evidence="3" key="1">
    <citation type="journal article" date="2023" name="Science">
        <title>Genome structures resolve the early diversification of teleost fishes.</title>
        <authorList>
            <person name="Parey E."/>
            <person name="Louis A."/>
            <person name="Montfort J."/>
            <person name="Bouchez O."/>
            <person name="Roques C."/>
            <person name="Iampietro C."/>
            <person name="Lluch J."/>
            <person name="Castinel A."/>
            <person name="Donnadieu C."/>
            <person name="Desvignes T."/>
            <person name="Floi Bucao C."/>
            <person name="Jouanno E."/>
            <person name="Wen M."/>
            <person name="Mejri S."/>
            <person name="Dirks R."/>
            <person name="Jansen H."/>
            <person name="Henkel C."/>
            <person name="Chen W.J."/>
            <person name="Zahm M."/>
            <person name="Cabau C."/>
            <person name="Klopp C."/>
            <person name="Thompson A.W."/>
            <person name="Robinson-Rechavi M."/>
            <person name="Braasch I."/>
            <person name="Lecointre G."/>
            <person name="Bobe J."/>
            <person name="Postlethwait J.H."/>
            <person name="Berthelot C."/>
            <person name="Roest Crollius H."/>
            <person name="Guiguen Y."/>
        </authorList>
    </citation>
    <scope>NUCLEOTIDE SEQUENCE</scope>
    <source>
        <strain evidence="3">NC1722</strain>
    </source>
</reference>
<dbReference type="PROSITE" id="PS51322">
    <property type="entry name" value="UEV"/>
    <property type="match status" value="1"/>
</dbReference>
<dbReference type="GO" id="GO:0000813">
    <property type="term" value="C:ESCRT I complex"/>
    <property type="evidence" value="ECO:0007669"/>
    <property type="project" value="TreeGrafter"/>
</dbReference>
<dbReference type="Pfam" id="PF05743">
    <property type="entry name" value="UEV"/>
    <property type="match status" value="1"/>
</dbReference>
<dbReference type="InterPro" id="IPR008883">
    <property type="entry name" value="UEV_N"/>
</dbReference>
<evidence type="ECO:0000259" key="2">
    <source>
        <dbReference type="PROSITE" id="PS51322"/>
    </source>
</evidence>
<feature type="region of interest" description="Disordered" evidence="1">
    <location>
        <begin position="71"/>
        <end position="100"/>
    </location>
</feature>
<proteinExistence type="predicted"/>
<accession>A0AAD7WBE2</accession>
<dbReference type="InterPro" id="IPR052070">
    <property type="entry name" value="ESCRT-I_UEV_domain"/>
</dbReference>
<organism evidence="3 4">
    <name type="scientific">Aldrovandia affinis</name>
    <dbReference type="NCBI Taxonomy" id="143900"/>
    <lineage>
        <taxon>Eukaryota</taxon>
        <taxon>Metazoa</taxon>
        <taxon>Chordata</taxon>
        <taxon>Craniata</taxon>
        <taxon>Vertebrata</taxon>
        <taxon>Euteleostomi</taxon>
        <taxon>Actinopterygii</taxon>
        <taxon>Neopterygii</taxon>
        <taxon>Teleostei</taxon>
        <taxon>Notacanthiformes</taxon>
        <taxon>Halosauridae</taxon>
        <taxon>Aldrovandia</taxon>
    </lineage>
</organism>
<dbReference type="PANTHER" id="PTHR23306:SF17">
    <property type="entry name" value="TUMOR SUSCEPTIBILITY GENE 101 PROTEIN"/>
    <property type="match status" value="1"/>
</dbReference>